<dbReference type="Proteomes" id="UP000566813">
    <property type="component" value="Unassembled WGS sequence"/>
</dbReference>
<accession>A0A7X1FQH1</accession>
<keyword evidence="2" id="KW-0472">Membrane</keyword>
<reference evidence="3 4" key="1">
    <citation type="submission" date="2020-08" db="EMBL/GenBank/DDBJ databases">
        <title>The genome sequence of type strain Novosphingobium flavum NBRC 111647.</title>
        <authorList>
            <person name="Liu Y."/>
        </authorList>
    </citation>
    <scope>NUCLEOTIDE SEQUENCE [LARGE SCALE GENOMIC DNA]</scope>
    <source>
        <strain evidence="3 4">NBRC 111647</strain>
    </source>
</reference>
<dbReference type="PANTHER" id="PTHR41386">
    <property type="entry name" value="INTEGRAL MEMBRANE PROTEIN-RELATED"/>
    <property type="match status" value="1"/>
</dbReference>
<dbReference type="PANTHER" id="PTHR41386:SF1">
    <property type="entry name" value="MEMBRANE PROTEIN"/>
    <property type="match status" value="1"/>
</dbReference>
<dbReference type="InterPro" id="IPR010406">
    <property type="entry name" value="DUF1003"/>
</dbReference>
<gene>
    <name evidence="3" type="ORF">H7F51_05485</name>
</gene>
<keyword evidence="2" id="KW-0812">Transmembrane</keyword>
<evidence type="ECO:0000313" key="4">
    <source>
        <dbReference type="Proteomes" id="UP000566813"/>
    </source>
</evidence>
<comment type="caution">
    <text evidence="3">The sequence shown here is derived from an EMBL/GenBank/DDBJ whole genome shotgun (WGS) entry which is preliminary data.</text>
</comment>
<protein>
    <submittedName>
        <fullName evidence="3">DUF1003 domain-containing protein</fullName>
    </submittedName>
</protein>
<sequence length="247" mass="26789">MSITAISTKGAPAGPDRAKEPEGPGARLGRVKLDTSPEALAVELLGRPYHELDEEEQHILRRVMSSKIELDPDETEAAKGNFGDRLADRVAAIGGSWSFIIVFAVVLLAWMLVNGPLAKRWGVVWDGYPFIFLNLVLSTLAALQAPIIMMSQNRQAKKDRISNRHDYEVNLRTTVELLRLHRKIDGVFNKLGQLQGEVKEVPEKTGEVVNGAVPDELSGSARDGLATLASAAPINVPIKPSSNPVSG</sequence>
<feature type="transmembrane region" description="Helical" evidence="2">
    <location>
        <begin position="130"/>
        <end position="150"/>
    </location>
</feature>
<feature type="region of interest" description="Disordered" evidence="1">
    <location>
        <begin position="1"/>
        <end position="30"/>
    </location>
</feature>
<keyword evidence="4" id="KW-1185">Reference proteome</keyword>
<dbReference type="EMBL" id="JACLAW010000003">
    <property type="protein sequence ID" value="MBC2664959.1"/>
    <property type="molecule type" value="Genomic_DNA"/>
</dbReference>
<evidence type="ECO:0000313" key="3">
    <source>
        <dbReference type="EMBL" id="MBC2664959.1"/>
    </source>
</evidence>
<feature type="transmembrane region" description="Helical" evidence="2">
    <location>
        <begin position="90"/>
        <end position="110"/>
    </location>
</feature>
<dbReference type="Pfam" id="PF06210">
    <property type="entry name" value="DUF1003"/>
    <property type="match status" value="1"/>
</dbReference>
<proteinExistence type="predicted"/>
<evidence type="ECO:0000256" key="2">
    <source>
        <dbReference type="SAM" id="Phobius"/>
    </source>
</evidence>
<organism evidence="3 4">
    <name type="scientific">Novosphingobium flavum</name>
    <dbReference type="NCBI Taxonomy" id="1778672"/>
    <lineage>
        <taxon>Bacteria</taxon>
        <taxon>Pseudomonadati</taxon>
        <taxon>Pseudomonadota</taxon>
        <taxon>Alphaproteobacteria</taxon>
        <taxon>Sphingomonadales</taxon>
        <taxon>Sphingomonadaceae</taxon>
        <taxon>Novosphingobium</taxon>
    </lineage>
</organism>
<dbReference type="AlphaFoldDB" id="A0A7X1FQH1"/>
<keyword evidence="2" id="KW-1133">Transmembrane helix</keyword>
<name>A0A7X1FQH1_9SPHN</name>
<evidence type="ECO:0000256" key="1">
    <source>
        <dbReference type="SAM" id="MobiDB-lite"/>
    </source>
</evidence>